<gene>
    <name evidence="2" type="ORF">EI97DRAFT_478779</name>
</gene>
<reference evidence="2" key="1">
    <citation type="journal article" date="2020" name="Stud. Mycol.">
        <title>101 Dothideomycetes genomes: a test case for predicting lifestyles and emergence of pathogens.</title>
        <authorList>
            <person name="Haridas S."/>
            <person name="Albert R."/>
            <person name="Binder M."/>
            <person name="Bloem J."/>
            <person name="Labutti K."/>
            <person name="Salamov A."/>
            <person name="Andreopoulos B."/>
            <person name="Baker S."/>
            <person name="Barry K."/>
            <person name="Bills G."/>
            <person name="Bluhm B."/>
            <person name="Cannon C."/>
            <person name="Castanera R."/>
            <person name="Culley D."/>
            <person name="Daum C."/>
            <person name="Ezra D."/>
            <person name="Gonzalez J."/>
            <person name="Henrissat B."/>
            <person name="Kuo A."/>
            <person name="Liang C."/>
            <person name="Lipzen A."/>
            <person name="Lutzoni F."/>
            <person name="Magnuson J."/>
            <person name="Mondo S."/>
            <person name="Nolan M."/>
            <person name="Ohm R."/>
            <person name="Pangilinan J."/>
            <person name="Park H.-J."/>
            <person name="Ramirez L."/>
            <person name="Alfaro M."/>
            <person name="Sun H."/>
            <person name="Tritt A."/>
            <person name="Yoshinaga Y."/>
            <person name="Zwiers L.-H."/>
            <person name="Turgeon B."/>
            <person name="Goodwin S."/>
            <person name="Spatafora J."/>
            <person name="Crous P."/>
            <person name="Grigoriev I."/>
        </authorList>
    </citation>
    <scope>NUCLEOTIDE SEQUENCE</scope>
    <source>
        <strain evidence="2">CBS 379.55</strain>
    </source>
</reference>
<dbReference type="AlphaFoldDB" id="A0A6A6JD65"/>
<protein>
    <submittedName>
        <fullName evidence="2">Uncharacterized protein</fullName>
    </submittedName>
</protein>
<dbReference type="Proteomes" id="UP000800097">
    <property type="component" value="Unassembled WGS sequence"/>
</dbReference>
<dbReference type="EMBL" id="ML986503">
    <property type="protein sequence ID" value="KAF2274372.1"/>
    <property type="molecule type" value="Genomic_DNA"/>
</dbReference>
<feature type="chain" id="PRO_5025668710" evidence="1">
    <location>
        <begin position="25"/>
        <end position="317"/>
    </location>
</feature>
<sequence>MKRRSAVVWVFLVVVGITLRAVEPYTVPFPNAGSSTTPSHSHNLARSLSPLFDGVNEDGFSSEMFPSFDDEAENHGAVSECTHCYIHCSHRVCQELMVRSRKLLKQQDCFLNCSCGPINYIELEVAAPALPQQMDADLVQDIINATDNIASSQEFAIQSSDWKSIINLVQAYADQDSSRGLGTLRKLGTTLRKTSDLKAATYSSSCFFNCLTKYFSWSMANPDGSGTLTCRTITPQKLKEEINIYLDTYLIDYMERYGQEYLRLVKDINLKSPLTIATRFKERGAIKHVWDYWQCMLAMTVKMLQWRHLQLQAASAE</sequence>
<accession>A0A6A6JD65</accession>
<evidence type="ECO:0000313" key="2">
    <source>
        <dbReference type="EMBL" id="KAF2274372.1"/>
    </source>
</evidence>
<organism evidence="2 3">
    <name type="scientific">Westerdykella ornata</name>
    <dbReference type="NCBI Taxonomy" id="318751"/>
    <lineage>
        <taxon>Eukaryota</taxon>
        <taxon>Fungi</taxon>
        <taxon>Dikarya</taxon>
        <taxon>Ascomycota</taxon>
        <taxon>Pezizomycotina</taxon>
        <taxon>Dothideomycetes</taxon>
        <taxon>Pleosporomycetidae</taxon>
        <taxon>Pleosporales</taxon>
        <taxon>Sporormiaceae</taxon>
        <taxon>Westerdykella</taxon>
    </lineage>
</organism>
<dbReference type="GeneID" id="54555167"/>
<evidence type="ECO:0000256" key="1">
    <source>
        <dbReference type="SAM" id="SignalP"/>
    </source>
</evidence>
<evidence type="ECO:0000313" key="3">
    <source>
        <dbReference type="Proteomes" id="UP000800097"/>
    </source>
</evidence>
<dbReference type="RefSeq" id="XP_033651911.1">
    <property type="nucleotide sequence ID" value="XM_033801992.1"/>
</dbReference>
<keyword evidence="1" id="KW-0732">Signal</keyword>
<proteinExistence type="predicted"/>
<name>A0A6A6JD65_WESOR</name>
<keyword evidence="3" id="KW-1185">Reference proteome</keyword>
<feature type="signal peptide" evidence="1">
    <location>
        <begin position="1"/>
        <end position="24"/>
    </location>
</feature>